<reference evidence="2 3" key="1">
    <citation type="journal article" date="2013" name="Int. J. Syst. Evol. Microbiol.">
        <title>Sphingomonas kyungheensis sp. nov., a bacterium with ginsenoside-converting activity isolated from soil of a ginseng field.</title>
        <authorList>
            <person name="Son H.M."/>
            <person name="Yang J.E."/>
            <person name="Park Y."/>
            <person name="Han C.K."/>
            <person name="Kim S.G."/>
            <person name="Kook M."/>
            <person name="Yi T.H."/>
        </authorList>
    </citation>
    <scope>NUCLEOTIDE SEQUENCE [LARGE SCALE GENOMIC DNA]</scope>
    <source>
        <strain evidence="2 3">LMG 26582</strain>
    </source>
</reference>
<protein>
    <submittedName>
        <fullName evidence="2">Uncharacterized protein</fullName>
    </submittedName>
</protein>
<dbReference type="RefSeq" id="WP_271298720.1">
    <property type="nucleotide sequence ID" value="NZ_JBBBDM010000003.1"/>
</dbReference>
<sequence>MYWQHLSASDMLILGSILCVVVLLLLAIRFDRRAQRRRAAEWHDSYYHRGGLVRALMRRWNRGPARLTDQRGER</sequence>
<evidence type="ECO:0000313" key="2">
    <source>
        <dbReference type="EMBL" id="MEI5687144.1"/>
    </source>
</evidence>
<dbReference type="Proteomes" id="UP001367771">
    <property type="component" value="Unassembled WGS sequence"/>
</dbReference>
<accession>A0ABU8H2C8</accession>
<comment type="caution">
    <text evidence="2">The sequence shown here is derived from an EMBL/GenBank/DDBJ whole genome shotgun (WGS) entry which is preliminary data.</text>
</comment>
<feature type="transmembrane region" description="Helical" evidence="1">
    <location>
        <begin position="12"/>
        <end position="30"/>
    </location>
</feature>
<keyword evidence="1" id="KW-1133">Transmembrane helix</keyword>
<keyword evidence="1" id="KW-0472">Membrane</keyword>
<proteinExistence type="predicted"/>
<evidence type="ECO:0000256" key="1">
    <source>
        <dbReference type="SAM" id="Phobius"/>
    </source>
</evidence>
<gene>
    <name evidence="2" type="ORF">V8201_08650</name>
</gene>
<name>A0ABU8H2C8_9SPHN</name>
<organism evidence="2 3">
    <name type="scientific">Sphingomonas kyungheensis</name>
    <dbReference type="NCBI Taxonomy" id="1069987"/>
    <lineage>
        <taxon>Bacteria</taxon>
        <taxon>Pseudomonadati</taxon>
        <taxon>Pseudomonadota</taxon>
        <taxon>Alphaproteobacteria</taxon>
        <taxon>Sphingomonadales</taxon>
        <taxon>Sphingomonadaceae</taxon>
        <taxon>Sphingomonas</taxon>
    </lineage>
</organism>
<dbReference type="EMBL" id="JBBBDM010000003">
    <property type="protein sequence ID" value="MEI5687144.1"/>
    <property type="molecule type" value="Genomic_DNA"/>
</dbReference>
<evidence type="ECO:0000313" key="3">
    <source>
        <dbReference type="Proteomes" id="UP001367771"/>
    </source>
</evidence>
<keyword evidence="1" id="KW-0812">Transmembrane</keyword>
<keyword evidence="3" id="KW-1185">Reference proteome</keyword>